<evidence type="ECO:0000313" key="1">
    <source>
        <dbReference type="EMBL" id="EFO16428.1"/>
    </source>
</evidence>
<dbReference type="RefSeq" id="XP_003147643.1">
    <property type="nucleotide sequence ID" value="XM_003147595.1"/>
</dbReference>
<name>A0A1S0TLY6_LOALO</name>
<dbReference type="GeneID" id="9949540"/>
<dbReference type="InParanoid" id="A0A1S0TLY6"/>
<dbReference type="CTD" id="9949540"/>
<dbReference type="KEGG" id="loa:LOAG_12081"/>
<reference evidence="1" key="1">
    <citation type="submission" date="2012-04" db="EMBL/GenBank/DDBJ databases">
        <title>The Genome Sequence of Loa loa.</title>
        <authorList>
            <consortium name="The Broad Institute Genome Sequencing Platform"/>
            <consortium name="Broad Institute Genome Sequencing Center for Infectious Disease"/>
            <person name="Nutman T.B."/>
            <person name="Fink D.L."/>
            <person name="Russ C."/>
            <person name="Young S."/>
            <person name="Zeng Q."/>
            <person name="Gargeya S."/>
            <person name="Alvarado L."/>
            <person name="Berlin A."/>
            <person name="Chapman S.B."/>
            <person name="Chen Z."/>
            <person name="Freedman E."/>
            <person name="Gellesch M."/>
            <person name="Goldberg J."/>
            <person name="Griggs A."/>
            <person name="Gujja S."/>
            <person name="Heilman E.R."/>
            <person name="Heiman D."/>
            <person name="Howarth C."/>
            <person name="Mehta T."/>
            <person name="Neiman D."/>
            <person name="Pearson M."/>
            <person name="Roberts A."/>
            <person name="Saif S."/>
            <person name="Shea T."/>
            <person name="Shenoy N."/>
            <person name="Sisk P."/>
            <person name="Stolte C."/>
            <person name="Sykes S."/>
            <person name="White J."/>
            <person name="Yandava C."/>
            <person name="Haas B."/>
            <person name="Henn M.R."/>
            <person name="Nusbaum C."/>
            <person name="Birren B."/>
        </authorList>
    </citation>
    <scope>NUCLEOTIDE SEQUENCE [LARGE SCALE GENOMIC DNA]</scope>
</reference>
<dbReference type="EMBL" id="JH712311">
    <property type="protein sequence ID" value="EFO16428.1"/>
    <property type="molecule type" value="Genomic_DNA"/>
</dbReference>
<dbReference type="AlphaFoldDB" id="A0A1S0TLY6"/>
<protein>
    <submittedName>
        <fullName evidence="1">Uncharacterized protein</fullName>
    </submittedName>
</protein>
<organism evidence="1">
    <name type="scientific">Loa loa</name>
    <name type="common">Eye worm</name>
    <name type="synonym">Filaria loa</name>
    <dbReference type="NCBI Taxonomy" id="7209"/>
    <lineage>
        <taxon>Eukaryota</taxon>
        <taxon>Metazoa</taxon>
        <taxon>Ecdysozoa</taxon>
        <taxon>Nematoda</taxon>
        <taxon>Chromadorea</taxon>
        <taxon>Rhabditida</taxon>
        <taxon>Spirurina</taxon>
        <taxon>Spiruromorpha</taxon>
        <taxon>Filarioidea</taxon>
        <taxon>Onchocercidae</taxon>
        <taxon>Loa</taxon>
    </lineage>
</organism>
<sequence length="215" mass="25332">MRAMFFEIRHDICTSSVISYFYPFLFQLYAEKDKDRGTKIDNSSHDATTRISLYLTVRTKTFLILLSLSPFEINDEDNPLDINDEENTGIQPNYQEIDKPKDSIALRTRSATRQLPKFLLQKYNFLSSGMWKTREYLQYVETVKIERINAKLVIMTRRQGTVKPETESLWEKIRQQWEELLQLLENGFDRATELIQEQSTKLCVARKLICIGVFL</sequence>
<gene>
    <name evidence="1" type="ORF">LOAG_12081</name>
</gene>
<proteinExistence type="predicted"/>
<accession>A0A1S0TLY6</accession>